<protein>
    <submittedName>
        <fullName evidence="6">AraC family transcriptional regulator</fullName>
    </submittedName>
</protein>
<dbReference type="Pfam" id="PF02311">
    <property type="entry name" value="AraC_binding"/>
    <property type="match status" value="1"/>
</dbReference>
<keyword evidence="2" id="KW-0238">DNA-binding</keyword>
<dbReference type="KEGG" id="rmb:K529_018675"/>
<dbReference type="PROSITE" id="PS01124">
    <property type="entry name" value="HTH_ARAC_FAMILY_2"/>
    <property type="match status" value="1"/>
</dbReference>
<evidence type="ECO:0000313" key="7">
    <source>
        <dbReference type="Proteomes" id="UP000013243"/>
    </source>
</evidence>
<dbReference type="EMBL" id="CP015231">
    <property type="protein sequence ID" value="ANP42789.1"/>
    <property type="molecule type" value="Genomic_DNA"/>
</dbReference>
<dbReference type="OrthoDB" id="9816011at2"/>
<dbReference type="RefSeq" id="WP_005610349.1">
    <property type="nucleotide sequence ID" value="NZ_CP015231.1"/>
</dbReference>
<dbReference type="InterPro" id="IPR009057">
    <property type="entry name" value="Homeodomain-like_sf"/>
</dbReference>
<evidence type="ECO:0000259" key="5">
    <source>
        <dbReference type="PROSITE" id="PS01124"/>
    </source>
</evidence>
<keyword evidence="4" id="KW-0804">Transcription</keyword>
<geneLocation type="plasmid" evidence="6 7">
    <name>unnamed1</name>
</geneLocation>
<dbReference type="PANTHER" id="PTHR43280">
    <property type="entry name" value="ARAC-FAMILY TRANSCRIPTIONAL REGULATOR"/>
    <property type="match status" value="1"/>
</dbReference>
<accession>A0A1B1A887</accession>
<dbReference type="AlphaFoldDB" id="A0A1B1A887"/>
<evidence type="ECO:0000256" key="2">
    <source>
        <dbReference type="ARBA" id="ARBA00023125"/>
    </source>
</evidence>
<dbReference type="InterPro" id="IPR018062">
    <property type="entry name" value="HTH_AraC-typ_CS"/>
</dbReference>
<dbReference type="InterPro" id="IPR020449">
    <property type="entry name" value="Tscrpt_reg_AraC-type_HTH"/>
</dbReference>
<name>A0A1B1A887_9RHOB</name>
<feature type="domain" description="HTH araC/xylS-type" evidence="5">
    <location>
        <begin position="184"/>
        <end position="283"/>
    </location>
</feature>
<dbReference type="GeneID" id="28251903"/>
<dbReference type="SMART" id="SM00342">
    <property type="entry name" value="HTH_ARAC"/>
    <property type="match status" value="1"/>
</dbReference>
<dbReference type="SUPFAM" id="SSF46689">
    <property type="entry name" value="Homeodomain-like"/>
    <property type="match status" value="2"/>
</dbReference>
<dbReference type="GO" id="GO:0003700">
    <property type="term" value="F:DNA-binding transcription factor activity"/>
    <property type="evidence" value="ECO:0007669"/>
    <property type="project" value="InterPro"/>
</dbReference>
<dbReference type="PROSITE" id="PS00041">
    <property type="entry name" value="HTH_ARAC_FAMILY_1"/>
    <property type="match status" value="1"/>
</dbReference>
<evidence type="ECO:0000256" key="1">
    <source>
        <dbReference type="ARBA" id="ARBA00023015"/>
    </source>
</evidence>
<dbReference type="GO" id="GO:0043565">
    <property type="term" value="F:sequence-specific DNA binding"/>
    <property type="evidence" value="ECO:0007669"/>
    <property type="project" value="InterPro"/>
</dbReference>
<dbReference type="InterPro" id="IPR018060">
    <property type="entry name" value="HTH_AraC"/>
</dbReference>
<dbReference type="PRINTS" id="PR00032">
    <property type="entry name" value="HTHARAC"/>
</dbReference>
<keyword evidence="6" id="KW-0614">Plasmid</keyword>
<dbReference type="InterPro" id="IPR003313">
    <property type="entry name" value="AraC-bd"/>
</dbReference>
<gene>
    <name evidence="6" type="ORF">K529_018675</name>
</gene>
<evidence type="ECO:0000256" key="4">
    <source>
        <dbReference type="ARBA" id="ARBA00023163"/>
    </source>
</evidence>
<dbReference type="Pfam" id="PF12833">
    <property type="entry name" value="HTH_18"/>
    <property type="match status" value="1"/>
</dbReference>
<dbReference type="CDD" id="cd06976">
    <property type="entry name" value="cupin_MtlR-like_N"/>
    <property type="match status" value="1"/>
</dbReference>
<dbReference type="InterPro" id="IPR014710">
    <property type="entry name" value="RmlC-like_jellyroll"/>
</dbReference>
<evidence type="ECO:0000313" key="6">
    <source>
        <dbReference type="EMBL" id="ANP42789.1"/>
    </source>
</evidence>
<dbReference type="PANTHER" id="PTHR43280:SF27">
    <property type="entry name" value="TRANSCRIPTIONAL REGULATOR MTLR"/>
    <property type="match status" value="1"/>
</dbReference>
<dbReference type="Gene3D" id="2.60.120.10">
    <property type="entry name" value="Jelly Rolls"/>
    <property type="match status" value="1"/>
</dbReference>
<keyword evidence="3" id="KW-0010">Activator</keyword>
<sequence length="294" mass="33433">MLPDLELVHIRKGESFAAWMHGYPFRTVRWHYHPEYEIHLVVNTHGTFYIGDHIGEFGPGQLIMTGPNLPQNWISEIEPGQIVPERSFVIQFPAAFIEDACASMPEMEAIRPLLDRSHRGLLFDEATAERIKPLMMELFEARGLRRLALFWSILDLLACAPDPEVLASLSYELDLESLQENGVNKAIAYLRENLTENIDEKDLAQMVNQSPSAFSRSFKRHTGSTLVRYKNQLRVDLACQMLLTRPEAKVAEICYDVGFSNLSNFNRHFARLKGMSPSQFRATFAANGVFSETG</sequence>
<keyword evidence="1" id="KW-0805">Transcription regulation</keyword>
<dbReference type="Proteomes" id="UP000013243">
    <property type="component" value="Plasmid unnamed1"/>
</dbReference>
<organism evidence="6 7">
    <name type="scientific">Tritonibacter mobilis F1926</name>
    <dbReference type="NCBI Taxonomy" id="1265309"/>
    <lineage>
        <taxon>Bacteria</taxon>
        <taxon>Pseudomonadati</taxon>
        <taxon>Pseudomonadota</taxon>
        <taxon>Alphaproteobacteria</taxon>
        <taxon>Rhodobacterales</taxon>
        <taxon>Paracoccaceae</taxon>
        <taxon>Tritonibacter</taxon>
    </lineage>
</organism>
<reference evidence="6 7" key="1">
    <citation type="journal article" date="2016" name="ISME J.">
        <title>Global occurrence and heterogeneity of the Roseobacter-clade species Ruegeria mobilis.</title>
        <authorList>
            <person name="Sonnenschein E."/>
            <person name="Gram L."/>
        </authorList>
    </citation>
    <scope>NUCLEOTIDE SEQUENCE [LARGE SCALE GENOMIC DNA]</scope>
    <source>
        <strain evidence="6 7">F1926</strain>
        <plasmid evidence="6 7">unnamed1</plasmid>
    </source>
</reference>
<dbReference type="SUPFAM" id="SSF51182">
    <property type="entry name" value="RmlC-like cupins"/>
    <property type="match status" value="1"/>
</dbReference>
<dbReference type="Gene3D" id="1.10.10.60">
    <property type="entry name" value="Homeodomain-like"/>
    <property type="match status" value="2"/>
</dbReference>
<proteinExistence type="predicted"/>
<evidence type="ECO:0000256" key="3">
    <source>
        <dbReference type="ARBA" id="ARBA00023159"/>
    </source>
</evidence>
<dbReference type="InterPro" id="IPR011051">
    <property type="entry name" value="RmlC_Cupin_sf"/>
</dbReference>